<feature type="compositionally biased region" description="Basic and acidic residues" evidence="1">
    <location>
        <begin position="1"/>
        <end position="10"/>
    </location>
</feature>
<keyword evidence="3" id="KW-1185">Reference proteome</keyword>
<organism evidence="2 3">
    <name type="scientific">Trifolium medium</name>
    <dbReference type="NCBI Taxonomy" id="97028"/>
    <lineage>
        <taxon>Eukaryota</taxon>
        <taxon>Viridiplantae</taxon>
        <taxon>Streptophyta</taxon>
        <taxon>Embryophyta</taxon>
        <taxon>Tracheophyta</taxon>
        <taxon>Spermatophyta</taxon>
        <taxon>Magnoliopsida</taxon>
        <taxon>eudicotyledons</taxon>
        <taxon>Gunneridae</taxon>
        <taxon>Pentapetalae</taxon>
        <taxon>rosids</taxon>
        <taxon>fabids</taxon>
        <taxon>Fabales</taxon>
        <taxon>Fabaceae</taxon>
        <taxon>Papilionoideae</taxon>
        <taxon>50 kb inversion clade</taxon>
        <taxon>NPAAA clade</taxon>
        <taxon>Hologalegina</taxon>
        <taxon>IRL clade</taxon>
        <taxon>Trifolieae</taxon>
        <taxon>Trifolium</taxon>
    </lineage>
</organism>
<evidence type="ECO:0000313" key="3">
    <source>
        <dbReference type="Proteomes" id="UP000265520"/>
    </source>
</evidence>
<comment type="caution">
    <text evidence="2">The sequence shown here is derived from an EMBL/GenBank/DDBJ whole genome shotgun (WGS) entry which is preliminary data.</text>
</comment>
<sequence>GGVSEAERGITIDGYETGEGISEGEC</sequence>
<evidence type="ECO:0000256" key="1">
    <source>
        <dbReference type="SAM" id="MobiDB-lite"/>
    </source>
</evidence>
<dbReference type="AlphaFoldDB" id="A0A392ULX0"/>
<accession>A0A392ULX0</accession>
<name>A0A392ULX0_9FABA</name>
<reference evidence="2 3" key="1">
    <citation type="journal article" date="2018" name="Front. Plant Sci.">
        <title>Red Clover (Trifolium pratense) and Zigzag Clover (T. medium) - A Picture of Genomic Similarities and Differences.</title>
        <authorList>
            <person name="Dluhosova J."/>
            <person name="Istvanek J."/>
            <person name="Nedelnik J."/>
            <person name="Repkova J."/>
        </authorList>
    </citation>
    <scope>NUCLEOTIDE SEQUENCE [LARGE SCALE GENOMIC DNA]</scope>
    <source>
        <strain evidence="3">cv. 10/8</strain>
        <tissue evidence="2">Leaf</tissue>
    </source>
</reference>
<proteinExistence type="predicted"/>
<feature type="non-terminal residue" evidence="2">
    <location>
        <position position="1"/>
    </location>
</feature>
<protein>
    <submittedName>
        <fullName evidence="2">Uncharacterized protein</fullName>
    </submittedName>
</protein>
<dbReference type="EMBL" id="LXQA010863771">
    <property type="protein sequence ID" value="MCI74581.1"/>
    <property type="molecule type" value="Genomic_DNA"/>
</dbReference>
<dbReference type="Proteomes" id="UP000265520">
    <property type="component" value="Unassembled WGS sequence"/>
</dbReference>
<feature type="region of interest" description="Disordered" evidence="1">
    <location>
        <begin position="1"/>
        <end position="26"/>
    </location>
</feature>
<evidence type="ECO:0000313" key="2">
    <source>
        <dbReference type="EMBL" id="MCI74581.1"/>
    </source>
</evidence>